<dbReference type="SUPFAM" id="SSF51735">
    <property type="entry name" value="NAD(P)-binding Rossmann-fold domains"/>
    <property type="match status" value="1"/>
</dbReference>
<dbReference type="InterPro" id="IPR036291">
    <property type="entry name" value="NAD(P)-bd_dom_sf"/>
</dbReference>
<feature type="domain" description="NAD-dependent epimerase/dehydratase" evidence="1">
    <location>
        <begin position="7"/>
        <end position="171"/>
    </location>
</feature>
<dbReference type="GO" id="GO:0004029">
    <property type="term" value="F:aldehyde dehydrogenase (NAD+) activity"/>
    <property type="evidence" value="ECO:0007669"/>
    <property type="project" value="TreeGrafter"/>
</dbReference>
<dbReference type="CDD" id="cd05266">
    <property type="entry name" value="SDR_a4"/>
    <property type="match status" value="1"/>
</dbReference>
<sequence length="281" mass="30857">MQKKTVIIAGCGYIGSTLAQQLLDMGHAVTGLRRNINQLPQGIQGVKADLSQLDDLKTALATISRCDILVYCASANAQTAESYQAAYIDGLNNLLAALPVTPQHTFFTSSTSVYHQNDHSWVDEESPCQPDTFSGKITQQAENRLLSSHLPATVVRFSGIYGPGRNHLINRVKQGAVAPQHPLQYSNRIHRDDCAGVLAHLIQRVCNNEAIDDCYLASDDQPCSLYEITHWLAQQMNVTELTESISRFASSKRCNNSRLKATGYNFIHPGFKSGYAAMLSS</sequence>
<dbReference type="PANTHER" id="PTHR48079:SF6">
    <property type="entry name" value="NAD(P)-BINDING DOMAIN-CONTAINING PROTEIN-RELATED"/>
    <property type="match status" value="1"/>
</dbReference>
<accession>A0A2G6JAB3</accession>
<evidence type="ECO:0000313" key="2">
    <source>
        <dbReference type="EMBL" id="PIE20371.1"/>
    </source>
</evidence>
<protein>
    <submittedName>
        <fullName evidence="2">NAD(P)-dependent oxidoreductase</fullName>
    </submittedName>
</protein>
<gene>
    <name evidence="2" type="ORF">CSA61_02230</name>
</gene>
<dbReference type="PANTHER" id="PTHR48079">
    <property type="entry name" value="PROTEIN YEEZ"/>
    <property type="match status" value="1"/>
</dbReference>
<dbReference type="Pfam" id="PF01370">
    <property type="entry name" value="Epimerase"/>
    <property type="match status" value="1"/>
</dbReference>
<reference evidence="2 3" key="1">
    <citation type="submission" date="2017-10" db="EMBL/GenBank/DDBJ databases">
        <title>Novel microbial diversity and functional potential in the marine mammal oral microbiome.</title>
        <authorList>
            <person name="Dudek N.K."/>
            <person name="Sun C.L."/>
            <person name="Burstein D."/>
            <person name="Kantor R.S."/>
            <person name="Aliaga Goltsman D.S."/>
            <person name="Bik E.M."/>
            <person name="Thomas B.C."/>
            <person name="Banfield J.F."/>
            <person name="Relman D.A."/>
        </authorList>
    </citation>
    <scope>NUCLEOTIDE SEQUENCE [LARGE SCALE GENOMIC DNA]</scope>
    <source>
        <strain evidence="2">DOLJORAL78_49_30</strain>
    </source>
</reference>
<evidence type="ECO:0000259" key="1">
    <source>
        <dbReference type="Pfam" id="PF01370"/>
    </source>
</evidence>
<comment type="caution">
    <text evidence="2">The sequence shown here is derived from an EMBL/GenBank/DDBJ whole genome shotgun (WGS) entry which is preliminary data.</text>
</comment>
<organism evidence="2 3">
    <name type="scientific">Neptuniibacter caesariensis</name>
    <dbReference type="NCBI Taxonomy" id="207954"/>
    <lineage>
        <taxon>Bacteria</taxon>
        <taxon>Pseudomonadati</taxon>
        <taxon>Pseudomonadota</taxon>
        <taxon>Gammaproteobacteria</taxon>
        <taxon>Oceanospirillales</taxon>
        <taxon>Oceanospirillaceae</taxon>
        <taxon>Neptuniibacter</taxon>
    </lineage>
</organism>
<dbReference type="InterPro" id="IPR051783">
    <property type="entry name" value="NAD(P)-dependent_oxidoreduct"/>
</dbReference>
<proteinExistence type="predicted"/>
<dbReference type="GO" id="GO:0005737">
    <property type="term" value="C:cytoplasm"/>
    <property type="evidence" value="ECO:0007669"/>
    <property type="project" value="TreeGrafter"/>
</dbReference>
<evidence type="ECO:0000313" key="3">
    <source>
        <dbReference type="Proteomes" id="UP000242733"/>
    </source>
</evidence>
<dbReference type="InterPro" id="IPR001509">
    <property type="entry name" value="Epimerase_deHydtase"/>
</dbReference>
<name>A0A2G6JAB3_NEPCE</name>
<dbReference type="Proteomes" id="UP000242733">
    <property type="component" value="Unassembled WGS sequence"/>
</dbReference>
<dbReference type="EMBL" id="PDSG01000008">
    <property type="protein sequence ID" value="PIE20371.1"/>
    <property type="molecule type" value="Genomic_DNA"/>
</dbReference>
<dbReference type="AlphaFoldDB" id="A0A2G6JAB3"/>
<dbReference type="Gene3D" id="3.40.50.720">
    <property type="entry name" value="NAD(P)-binding Rossmann-like Domain"/>
    <property type="match status" value="1"/>
</dbReference>